<evidence type="ECO:0000256" key="1">
    <source>
        <dbReference type="SAM" id="Phobius"/>
    </source>
</evidence>
<evidence type="ECO:0000313" key="3">
    <source>
        <dbReference type="Proteomes" id="UP001281003"/>
    </source>
</evidence>
<keyword evidence="1" id="KW-0812">Transmembrane</keyword>
<evidence type="ECO:0000313" key="2">
    <source>
        <dbReference type="EMBL" id="KAK3396530.1"/>
    </source>
</evidence>
<keyword evidence="3" id="KW-1185">Reference proteome</keyword>
<sequence>MEAHLIRGKIWQLSVAAAAAVLVQIVAVRLFLTPVLCLSLCGRLVTPSRWAAGSAGSISMVSVRHSSPSPDKASPRSIS</sequence>
<comment type="caution">
    <text evidence="2">The sequence shown here is derived from an EMBL/GenBank/DDBJ whole genome shotgun (WGS) entry which is preliminary data.</text>
</comment>
<accession>A0AAE0PB00</accession>
<keyword evidence="1" id="KW-0472">Membrane</keyword>
<dbReference type="EMBL" id="JAUTDP010000009">
    <property type="protein sequence ID" value="KAK3396530.1"/>
    <property type="molecule type" value="Genomic_DNA"/>
</dbReference>
<proteinExistence type="predicted"/>
<organism evidence="2 3">
    <name type="scientific">Sordaria brevicollis</name>
    <dbReference type="NCBI Taxonomy" id="83679"/>
    <lineage>
        <taxon>Eukaryota</taxon>
        <taxon>Fungi</taxon>
        <taxon>Dikarya</taxon>
        <taxon>Ascomycota</taxon>
        <taxon>Pezizomycotina</taxon>
        <taxon>Sordariomycetes</taxon>
        <taxon>Sordariomycetidae</taxon>
        <taxon>Sordariales</taxon>
        <taxon>Sordariaceae</taxon>
        <taxon>Sordaria</taxon>
    </lineage>
</organism>
<dbReference type="Proteomes" id="UP001281003">
    <property type="component" value="Unassembled WGS sequence"/>
</dbReference>
<reference evidence="2" key="2">
    <citation type="submission" date="2023-07" db="EMBL/GenBank/DDBJ databases">
        <authorList>
            <consortium name="Lawrence Berkeley National Laboratory"/>
            <person name="Haridas S."/>
            <person name="Hensen N."/>
            <person name="Bonometti L."/>
            <person name="Westerberg I."/>
            <person name="Brannstrom I.O."/>
            <person name="Guillou S."/>
            <person name="Cros-Aarteil S."/>
            <person name="Calhoun S."/>
            <person name="Kuo A."/>
            <person name="Mondo S."/>
            <person name="Pangilinan J."/>
            <person name="Riley R."/>
            <person name="LaButti K."/>
            <person name="Andreopoulos B."/>
            <person name="Lipzen A."/>
            <person name="Chen C."/>
            <person name="Yanf M."/>
            <person name="Daum C."/>
            <person name="Ng V."/>
            <person name="Clum A."/>
            <person name="Steindorff A."/>
            <person name="Ohm R."/>
            <person name="Martin F."/>
            <person name="Silar P."/>
            <person name="Natvig D."/>
            <person name="Lalanne C."/>
            <person name="Gautier V."/>
            <person name="Ament-velasquez S.L."/>
            <person name="Kruys A."/>
            <person name="Hutchinson M.I."/>
            <person name="Powell A.J."/>
            <person name="Barry K."/>
            <person name="Miller A.N."/>
            <person name="Grigoriev I.V."/>
            <person name="Debuchy R."/>
            <person name="Gladieux P."/>
            <person name="Thoren M.H."/>
            <person name="Johannesson H."/>
        </authorList>
    </citation>
    <scope>NUCLEOTIDE SEQUENCE</scope>
    <source>
        <strain evidence="2">FGSC 1904</strain>
    </source>
</reference>
<keyword evidence="1" id="KW-1133">Transmembrane helix</keyword>
<protein>
    <submittedName>
        <fullName evidence="2">Uncharacterized protein</fullName>
    </submittedName>
</protein>
<reference evidence="2" key="1">
    <citation type="journal article" date="2023" name="Mol. Phylogenet. Evol.">
        <title>Genome-scale phylogeny and comparative genomics of the fungal order Sordariales.</title>
        <authorList>
            <person name="Hensen N."/>
            <person name="Bonometti L."/>
            <person name="Westerberg I."/>
            <person name="Brannstrom I.O."/>
            <person name="Guillou S."/>
            <person name="Cros-Aarteil S."/>
            <person name="Calhoun S."/>
            <person name="Haridas S."/>
            <person name="Kuo A."/>
            <person name="Mondo S."/>
            <person name="Pangilinan J."/>
            <person name="Riley R."/>
            <person name="LaButti K."/>
            <person name="Andreopoulos B."/>
            <person name="Lipzen A."/>
            <person name="Chen C."/>
            <person name="Yan M."/>
            <person name="Daum C."/>
            <person name="Ng V."/>
            <person name="Clum A."/>
            <person name="Steindorff A."/>
            <person name="Ohm R.A."/>
            <person name="Martin F."/>
            <person name="Silar P."/>
            <person name="Natvig D.O."/>
            <person name="Lalanne C."/>
            <person name="Gautier V."/>
            <person name="Ament-Velasquez S.L."/>
            <person name="Kruys A."/>
            <person name="Hutchinson M.I."/>
            <person name="Powell A.J."/>
            <person name="Barry K."/>
            <person name="Miller A.N."/>
            <person name="Grigoriev I.V."/>
            <person name="Debuchy R."/>
            <person name="Gladieux P."/>
            <person name="Hiltunen Thoren M."/>
            <person name="Johannesson H."/>
        </authorList>
    </citation>
    <scope>NUCLEOTIDE SEQUENCE</scope>
    <source>
        <strain evidence="2">FGSC 1904</strain>
    </source>
</reference>
<name>A0AAE0PB00_SORBR</name>
<feature type="transmembrane region" description="Helical" evidence="1">
    <location>
        <begin position="12"/>
        <end position="32"/>
    </location>
</feature>
<dbReference type="AlphaFoldDB" id="A0AAE0PB00"/>
<gene>
    <name evidence="2" type="ORF">B0T20DRAFT_418072</name>
</gene>